<sequence>MAAADSLVDYKLNKTSDAESSNKPKSKGKGKKKFEGKVDYKKKESFTKEKQTKYEGQGSKSKFSSGCFLCDGPHRARDCPRKEKLNALVDGDMGSSEPDSEGPTRVNPIQLLSTIREVAQAKPFPSLLYVKVVLNSVEIFAMIDTGASHNFVYERIVGKLGLKVEKHTSKIKAVNADARPVQGVARDVPLQVGAWKGQLNLMIVPLDDFDVIFGIDFLTRNKAIPMPHLKGLMFMGENQPCFVSGNK</sequence>
<evidence type="ECO:0000313" key="2">
    <source>
        <dbReference type="EMBL" id="GAV86378.1"/>
    </source>
</evidence>
<feature type="compositionally biased region" description="Basic and acidic residues" evidence="1">
    <location>
        <begin position="11"/>
        <end position="22"/>
    </location>
</feature>
<dbReference type="STRING" id="3775.A0A1Q3D256"/>
<dbReference type="PANTHER" id="PTHR12917">
    <property type="entry name" value="ASPARTYL PROTEASE DDI-RELATED"/>
    <property type="match status" value="1"/>
</dbReference>
<evidence type="ECO:0000313" key="3">
    <source>
        <dbReference type="Proteomes" id="UP000187406"/>
    </source>
</evidence>
<dbReference type="InParanoid" id="A0A1Q3D256"/>
<protein>
    <submittedName>
        <fullName evidence="2">Gag-asp_proteas domain-containing protein</fullName>
    </submittedName>
</protein>
<dbReference type="InterPro" id="IPR021109">
    <property type="entry name" value="Peptidase_aspartic_dom_sf"/>
</dbReference>
<gene>
    <name evidence="2" type="ORF">CFOL_v3_29809</name>
</gene>
<dbReference type="Pfam" id="PF08284">
    <property type="entry name" value="RVP_2"/>
    <property type="match status" value="1"/>
</dbReference>
<dbReference type="EMBL" id="BDDD01003883">
    <property type="protein sequence ID" value="GAV86378.1"/>
    <property type="molecule type" value="Genomic_DNA"/>
</dbReference>
<dbReference type="Proteomes" id="UP000187406">
    <property type="component" value="Unassembled WGS sequence"/>
</dbReference>
<evidence type="ECO:0000256" key="1">
    <source>
        <dbReference type="SAM" id="MobiDB-lite"/>
    </source>
</evidence>
<dbReference type="PANTHER" id="PTHR12917:SF18">
    <property type="entry name" value="DNA DAMAGE-INDUCIBLE PROTEIN 1-LIKE"/>
    <property type="match status" value="1"/>
</dbReference>
<dbReference type="AlphaFoldDB" id="A0A1Q3D256"/>
<feature type="region of interest" description="Disordered" evidence="1">
    <location>
        <begin position="1"/>
        <end position="36"/>
    </location>
</feature>
<accession>A0A1Q3D256</accession>
<dbReference type="CDD" id="cd00303">
    <property type="entry name" value="retropepsin_like"/>
    <property type="match status" value="1"/>
</dbReference>
<dbReference type="OrthoDB" id="1939491at2759"/>
<reference evidence="3" key="1">
    <citation type="submission" date="2016-04" db="EMBL/GenBank/DDBJ databases">
        <title>Cephalotus genome sequencing.</title>
        <authorList>
            <person name="Fukushima K."/>
            <person name="Hasebe M."/>
            <person name="Fang X."/>
        </authorList>
    </citation>
    <scope>NUCLEOTIDE SEQUENCE [LARGE SCALE GENOMIC DNA]</scope>
    <source>
        <strain evidence="3">cv. St1</strain>
    </source>
</reference>
<proteinExistence type="predicted"/>
<name>A0A1Q3D256_CEPFO</name>
<keyword evidence="3" id="KW-1185">Reference proteome</keyword>
<organism evidence="2 3">
    <name type="scientific">Cephalotus follicularis</name>
    <name type="common">Albany pitcher plant</name>
    <dbReference type="NCBI Taxonomy" id="3775"/>
    <lineage>
        <taxon>Eukaryota</taxon>
        <taxon>Viridiplantae</taxon>
        <taxon>Streptophyta</taxon>
        <taxon>Embryophyta</taxon>
        <taxon>Tracheophyta</taxon>
        <taxon>Spermatophyta</taxon>
        <taxon>Magnoliopsida</taxon>
        <taxon>eudicotyledons</taxon>
        <taxon>Gunneridae</taxon>
        <taxon>Pentapetalae</taxon>
        <taxon>rosids</taxon>
        <taxon>fabids</taxon>
        <taxon>Oxalidales</taxon>
        <taxon>Cephalotaceae</taxon>
        <taxon>Cephalotus</taxon>
    </lineage>
</organism>
<comment type="caution">
    <text evidence="2">The sequence shown here is derived from an EMBL/GenBank/DDBJ whole genome shotgun (WGS) entry which is preliminary data.</text>
</comment>
<dbReference type="SUPFAM" id="SSF50630">
    <property type="entry name" value="Acid proteases"/>
    <property type="match status" value="1"/>
</dbReference>
<dbReference type="Gene3D" id="2.40.70.10">
    <property type="entry name" value="Acid Proteases"/>
    <property type="match status" value="1"/>
</dbReference>